<reference evidence="1" key="3">
    <citation type="submission" date="2025-08" db="UniProtKB">
        <authorList>
            <consortium name="Ensembl"/>
        </authorList>
    </citation>
    <scope>IDENTIFICATION</scope>
</reference>
<dbReference type="PANTHER" id="PTHR47501">
    <property type="entry name" value="TRANSPOSASE-RELATED"/>
    <property type="match status" value="1"/>
</dbReference>
<dbReference type="Proteomes" id="UP000018467">
    <property type="component" value="Unassembled WGS sequence"/>
</dbReference>
<sequence length="581" mass="64939">MKHLSTAHASIKLVAQEYTGNTASVDEGSANKEGPPPCKQQKLDFSASVPQKLSQRELNGLIGAYIVENMLSISTVESDSFRALIGKIPRKGGAGPPCRKTFSKYIDAEYAKMNSELKKEFEQLEYLATTADIWIAHNKSYLGVTAHWMHPANFQRKKAALACRRFKGRHTHESIAIELDNIHSSFGISHKITATVTDNGSNFVKAFKRYQSVEEDDSVDEEDDEVTFVDMNDALQSRVDEDDDVINLPPHYRCASHILNLVSCSDIEKWILSRPEKAVYRSATAKCTALWNKASRSTVAAETVEDVVAKKLIVPCSTRWNSFYDALARICEISIVDLNTISSKFGSKAITEKEHQFLKEYCIAMKPLTVALDILQGICYHGTLLPTLETLMMKTLELKRALQILVDLPEAIVEAIKARFTEVLDSDSALLAAVTLPRFKLRWLRTQERKDKAKAELLAVCRASVRNEDQQKGTSTTTPTCTNSTVEDAFFSFDDEDDISATAESQVADYLKSGAQGMDSLHGFPLIKRISLKHNAATPSSAPVERLFSLGKLVFTPKRNRLSDLKFEKLLLLRYNHWFTG</sequence>
<dbReference type="SUPFAM" id="SSF53098">
    <property type="entry name" value="Ribonuclease H-like"/>
    <property type="match status" value="1"/>
</dbReference>
<dbReference type="Ensembl" id="ENSAMXT00000053083.1">
    <property type="protein sequence ID" value="ENSAMXP00000039905.1"/>
    <property type="gene ID" value="ENSAMXG00000032468.1"/>
</dbReference>
<dbReference type="InterPro" id="IPR012337">
    <property type="entry name" value="RNaseH-like_sf"/>
</dbReference>
<name>A0A3B1JDF9_ASTMX</name>
<evidence type="ECO:0008006" key="3">
    <source>
        <dbReference type="Google" id="ProtNLM"/>
    </source>
</evidence>
<evidence type="ECO:0000313" key="2">
    <source>
        <dbReference type="Proteomes" id="UP000018467"/>
    </source>
</evidence>
<accession>A0A3B1JDF9</accession>
<keyword evidence="2" id="KW-1185">Reference proteome</keyword>
<dbReference type="AlphaFoldDB" id="A0A3B1JDF9"/>
<dbReference type="GeneTree" id="ENSGT00530000064692"/>
<evidence type="ECO:0000313" key="1">
    <source>
        <dbReference type="Ensembl" id="ENSAMXP00000039905.1"/>
    </source>
</evidence>
<proteinExistence type="predicted"/>
<reference evidence="2" key="2">
    <citation type="journal article" date="2014" name="Nat. Commun.">
        <title>The cavefish genome reveals candidate genes for eye loss.</title>
        <authorList>
            <person name="McGaugh S.E."/>
            <person name="Gross J.B."/>
            <person name="Aken B."/>
            <person name="Blin M."/>
            <person name="Borowsky R."/>
            <person name="Chalopin D."/>
            <person name="Hinaux H."/>
            <person name="Jeffery W.R."/>
            <person name="Keene A."/>
            <person name="Ma L."/>
            <person name="Minx P."/>
            <person name="Murphy D."/>
            <person name="O'Quin K.E."/>
            <person name="Retaux S."/>
            <person name="Rohner N."/>
            <person name="Searle S.M."/>
            <person name="Stahl B.A."/>
            <person name="Tabin C."/>
            <person name="Volff J.N."/>
            <person name="Yoshizawa M."/>
            <person name="Warren W.C."/>
        </authorList>
    </citation>
    <scope>NUCLEOTIDE SEQUENCE [LARGE SCALE GENOMIC DNA]</scope>
    <source>
        <strain evidence="2">female</strain>
    </source>
</reference>
<organism evidence="1 2">
    <name type="scientific">Astyanax mexicanus</name>
    <name type="common">Blind cave fish</name>
    <name type="synonym">Astyanax fasciatus mexicanus</name>
    <dbReference type="NCBI Taxonomy" id="7994"/>
    <lineage>
        <taxon>Eukaryota</taxon>
        <taxon>Metazoa</taxon>
        <taxon>Chordata</taxon>
        <taxon>Craniata</taxon>
        <taxon>Vertebrata</taxon>
        <taxon>Euteleostomi</taxon>
        <taxon>Actinopterygii</taxon>
        <taxon>Neopterygii</taxon>
        <taxon>Teleostei</taxon>
        <taxon>Ostariophysi</taxon>
        <taxon>Characiformes</taxon>
        <taxon>Characoidei</taxon>
        <taxon>Acestrorhamphidae</taxon>
        <taxon>Acestrorhamphinae</taxon>
        <taxon>Astyanax</taxon>
    </lineage>
</organism>
<reference evidence="2" key="1">
    <citation type="submission" date="2013-03" db="EMBL/GenBank/DDBJ databases">
        <authorList>
            <person name="Jeffery W."/>
            <person name="Warren W."/>
            <person name="Wilson R.K."/>
        </authorList>
    </citation>
    <scope>NUCLEOTIDE SEQUENCE</scope>
    <source>
        <strain evidence="2">female</strain>
    </source>
</reference>
<dbReference type="PANTHER" id="PTHR47501:SF7">
    <property type="entry name" value="TRANSPOSASE"/>
    <property type="match status" value="1"/>
</dbReference>
<protein>
    <recommendedName>
        <fullName evidence="3">HAT C-terminal dimerisation domain-containing protein</fullName>
    </recommendedName>
</protein>
<reference evidence="1" key="4">
    <citation type="submission" date="2025-09" db="UniProtKB">
        <authorList>
            <consortium name="Ensembl"/>
        </authorList>
    </citation>
    <scope>IDENTIFICATION</scope>
</reference>
<dbReference type="Bgee" id="ENSAMXG00000032468">
    <property type="expression patterns" value="Expressed in testis and 2 other cell types or tissues"/>
</dbReference>